<dbReference type="GO" id="GO:0016209">
    <property type="term" value="F:antioxidant activity"/>
    <property type="evidence" value="ECO:0007669"/>
    <property type="project" value="InterPro"/>
</dbReference>
<dbReference type="PANTHER" id="PTHR43110">
    <property type="entry name" value="THIOL PEROXIDASE"/>
    <property type="match status" value="1"/>
</dbReference>
<feature type="compositionally biased region" description="Acidic residues" evidence="2">
    <location>
        <begin position="1"/>
        <end position="10"/>
    </location>
</feature>
<dbReference type="PROSITE" id="PS51352">
    <property type="entry name" value="THIOREDOXIN_2"/>
    <property type="match status" value="1"/>
</dbReference>
<dbReference type="RefSeq" id="WP_179267224.1">
    <property type="nucleotide sequence ID" value="NZ_CP058579.1"/>
</dbReference>
<protein>
    <submittedName>
        <fullName evidence="4">Redoxin domain-containing protein</fullName>
    </submittedName>
</protein>
<dbReference type="EMBL" id="CP058579">
    <property type="protein sequence ID" value="QLG60638.1"/>
    <property type="molecule type" value="Genomic_DNA"/>
</dbReference>
<dbReference type="OrthoDB" id="334647at2157"/>
<dbReference type="InterPro" id="IPR013766">
    <property type="entry name" value="Thioredoxin_domain"/>
</dbReference>
<dbReference type="GO" id="GO:0016491">
    <property type="term" value="F:oxidoreductase activity"/>
    <property type="evidence" value="ECO:0007669"/>
    <property type="project" value="InterPro"/>
</dbReference>
<sequence length="177" mass="19607">MPDFEVVDLPEADHPEPGDTASDFTRPLVNREYWEDASLSELTDEGPVVLVFFPMDGAFPATYVWNEVRGRGWGTGTAGDPADGDPTVVGVSVSTPYEHGTFIEERGMDYRLFSDPGAGVAAEYGIEHDLDGMTGVTEHRPAVFLLDSDRTVRYAWVASEWPDFPDYDEIEARIDDL</sequence>
<dbReference type="Pfam" id="PF00578">
    <property type="entry name" value="AhpC-TSA"/>
    <property type="match status" value="1"/>
</dbReference>
<reference evidence="4 5" key="1">
    <citation type="submission" date="2020-06" db="EMBL/GenBank/DDBJ databases">
        <title>NJ-3-1, isolated from saline soil.</title>
        <authorList>
            <person name="Cui H.L."/>
            <person name="Shi X."/>
        </authorList>
    </citation>
    <scope>NUCLEOTIDE SEQUENCE [LARGE SCALE GENOMIC DNA]</scope>
    <source>
        <strain evidence="4 5">NJ-3-1</strain>
    </source>
</reference>
<evidence type="ECO:0000256" key="1">
    <source>
        <dbReference type="ARBA" id="ARBA00023284"/>
    </source>
</evidence>
<organism evidence="4 5">
    <name type="scientific">Halorarum salinum</name>
    <dbReference type="NCBI Taxonomy" id="2743089"/>
    <lineage>
        <taxon>Archaea</taxon>
        <taxon>Methanobacteriati</taxon>
        <taxon>Methanobacteriota</taxon>
        <taxon>Stenosarchaea group</taxon>
        <taxon>Halobacteria</taxon>
        <taxon>Halobacteriales</taxon>
        <taxon>Haloferacaceae</taxon>
        <taxon>Halorarum</taxon>
    </lineage>
</organism>
<evidence type="ECO:0000313" key="4">
    <source>
        <dbReference type="EMBL" id="QLG60638.1"/>
    </source>
</evidence>
<dbReference type="KEGG" id="halu:HUG12_02305"/>
<feature type="region of interest" description="Disordered" evidence="2">
    <location>
        <begin position="1"/>
        <end position="27"/>
    </location>
</feature>
<gene>
    <name evidence="4" type="ORF">HUG12_02305</name>
</gene>
<dbReference type="InterPro" id="IPR000866">
    <property type="entry name" value="AhpC/TSA"/>
</dbReference>
<dbReference type="GeneID" id="56036254"/>
<dbReference type="InterPro" id="IPR036249">
    <property type="entry name" value="Thioredoxin-like_sf"/>
</dbReference>
<dbReference type="Proteomes" id="UP000509626">
    <property type="component" value="Chromosome"/>
</dbReference>
<dbReference type="InterPro" id="IPR050455">
    <property type="entry name" value="Tpx_Peroxidase_subfamily"/>
</dbReference>
<name>A0A7D5Q903_9EURY</name>
<dbReference type="SUPFAM" id="SSF52833">
    <property type="entry name" value="Thioredoxin-like"/>
    <property type="match status" value="1"/>
</dbReference>
<dbReference type="PANTHER" id="PTHR43110:SF1">
    <property type="entry name" value="THIOL PEROXIDASE"/>
    <property type="match status" value="1"/>
</dbReference>
<evidence type="ECO:0000256" key="2">
    <source>
        <dbReference type="SAM" id="MobiDB-lite"/>
    </source>
</evidence>
<keyword evidence="1" id="KW-0676">Redox-active center</keyword>
<keyword evidence="5" id="KW-1185">Reference proteome</keyword>
<proteinExistence type="predicted"/>
<feature type="domain" description="Thioredoxin" evidence="3">
    <location>
        <begin position="15"/>
        <end position="177"/>
    </location>
</feature>
<evidence type="ECO:0000259" key="3">
    <source>
        <dbReference type="PROSITE" id="PS51352"/>
    </source>
</evidence>
<accession>A0A7D5Q903</accession>
<evidence type="ECO:0000313" key="5">
    <source>
        <dbReference type="Proteomes" id="UP000509626"/>
    </source>
</evidence>
<dbReference type="Gene3D" id="3.40.30.10">
    <property type="entry name" value="Glutaredoxin"/>
    <property type="match status" value="1"/>
</dbReference>
<dbReference type="AlphaFoldDB" id="A0A7D5Q903"/>